<reference evidence="1" key="1">
    <citation type="journal article" date="2015" name="Nature">
        <title>Complex archaea that bridge the gap between prokaryotes and eukaryotes.</title>
        <authorList>
            <person name="Spang A."/>
            <person name="Saw J.H."/>
            <person name="Jorgensen S.L."/>
            <person name="Zaremba-Niedzwiedzka K."/>
            <person name="Martijn J."/>
            <person name="Lind A.E."/>
            <person name="van Eijk R."/>
            <person name="Schleper C."/>
            <person name="Guy L."/>
            <person name="Ettema T.J."/>
        </authorList>
    </citation>
    <scope>NUCLEOTIDE SEQUENCE</scope>
</reference>
<dbReference type="Gene3D" id="2.115.10.20">
    <property type="entry name" value="Glycosyl hydrolase domain, family 43"/>
    <property type="match status" value="1"/>
</dbReference>
<protein>
    <recommendedName>
        <fullName evidence="2">Glycosyl hydrolase family 32 N-terminal domain-containing protein</fullName>
    </recommendedName>
</protein>
<dbReference type="SUPFAM" id="SSF75005">
    <property type="entry name" value="Arabinanase/levansucrase/invertase"/>
    <property type="match status" value="1"/>
</dbReference>
<dbReference type="AlphaFoldDB" id="A0A0F9AMT2"/>
<dbReference type="InterPro" id="IPR023296">
    <property type="entry name" value="Glyco_hydro_beta-prop_sf"/>
</dbReference>
<name>A0A0F9AMT2_9ZZZZ</name>
<sequence>MTESKVNGIIVWLVMCLVLIGCSDGSPRGWTIENEINTESKWTHWYRPKDDPTFTADYGNNHDSILFYDSQLEYPYHLIISHQPTHAFLWRSKKFSIHSSEWELASDHYVIGNHYEYDDGVRVGDTYYIFEQGLVYTFSGALEDANGQWQATGTFPKAGSDDIGVFYEDEIFHIFGEYGDFPHGPDGTSLSHYTSPTGLGDWTLVDNKAVDANPRGGHKYGVGDATIEKIDGAYYLFSDIESKGNPYKVVAWRSNSLYEPFTFLGTAIEARSQETDDRDNERIQDCDILWIGEIDQYVMSCNMRDIDGVPGGNFPTLNKNTSRVIGFFLSGHFPEETV</sequence>
<comment type="caution">
    <text evidence="1">The sequence shown here is derived from an EMBL/GenBank/DDBJ whole genome shotgun (WGS) entry which is preliminary data.</text>
</comment>
<dbReference type="PROSITE" id="PS51257">
    <property type="entry name" value="PROKAR_LIPOPROTEIN"/>
    <property type="match status" value="1"/>
</dbReference>
<proteinExistence type="predicted"/>
<accession>A0A0F9AMT2</accession>
<organism evidence="1">
    <name type="scientific">marine sediment metagenome</name>
    <dbReference type="NCBI Taxonomy" id="412755"/>
    <lineage>
        <taxon>unclassified sequences</taxon>
        <taxon>metagenomes</taxon>
        <taxon>ecological metagenomes</taxon>
    </lineage>
</organism>
<gene>
    <name evidence="1" type="ORF">LCGC14_2830070</name>
</gene>
<dbReference type="EMBL" id="LAZR01053870">
    <property type="protein sequence ID" value="KKK79779.1"/>
    <property type="molecule type" value="Genomic_DNA"/>
</dbReference>
<evidence type="ECO:0008006" key="2">
    <source>
        <dbReference type="Google" id="ProtNLM"/>
    </source>
</evidence>
<evidence type="ECO:0000313" key="1">
    <source>
        <dbReference type="EMBL" id="KKK79779.1"/>
    </source>
</evidence>